<dbReference type="EMBL" id="CABFNS010000815">
    <property type="protein sequence ID" value="VUC30203.1"/>
    <property type="molecule type" value="Genomic_DNA"/>
</dbReference>
<name>A0ABY6UK34_BIOOC</name>
<keyword evidence="2 5" id="KW-0812">Transmembrane</keyword>
<keyword evidence="3 5" id="KW-1133">Transmembrane helix</keyword>
<protein>
    <recommendedName>
        <fullName evidence="6">CHAT domain-containing protein</fullName>
    </recommendedName>
</protein>
<dbReference type="PANTHER" id="PTHR48022">
    <property type="entry name" value="PLASTIDIC GLUCOSE TRANSPORTER 4"/>
    <property type="match status" value="1"/>
</dbReference>
<dbReference type="Pfam" id="PF00083">
    <property type="entry name" value="Sugar_tr"/>
    <property type="match status" value="1"/>
</dbReference>
<evidence type="ECO:0000256" key="3">
    <source>
        <dbReference type="ARBA" id="ARBA00022989"/>
    </source>
</evidence>
<dbReference type="Proteomes" id="UP000766486">
    <property type="component" value="Unassembled WGS sequence"/>
</dbReference>
<evidence type="ECO:0000313" key="7">
    <source>
        <dbReference type="EMBL" id="VUC30203.1"/>
    </source>
</evidence>
<comment type="subcellular location">
    <subcellularLocation>
        <location evidence="1">Membrane</location>
        <topology evidence="1">Multi-pass membrane protein</topology>
    </subcellularLocation>
</comment>
<evidence type="ECO:0000256" key="5">
    <source>
        <dbReference type="SAM" id="Phobius"/>
    </source>
</evidence>
<keyword evidence="4 5" id="KW-0472">Membrane</keyword>
<dbReference type="InterPro" id="IPR024983">
    <property type="entry name" value="CHAT_dom"/>
</dbReference>
<feature type="transmembrane region" description="Helical" evidence="5">
    <location>
        <begin position="1010"/>
        <end position="1032"/>
    </location>
</feature>
<feature type="transmembrane region" description="Helical" evidence="5">
    <location>
        <begin position="1041"/>
        <end position="1059"/>
    </location>
</feature>
<dbReference type="InterPro" id="IPR050360">
    <property type="entry name" value="MFS_Sugar_Transporters"/>
</dbReference>
<proteinExistence type="predicted"/>
<dbReference type="Gene3D" id="1.20.1250.20">
    <property type="entry name" value="MFS general substrate transporter like domains"/>
    <property type="match status" value="1"/>
</dbReference>
<keyword evidence="8" id="KW-1185">Reference proteome</keyword>
<evidence type="ECO:0000256" key="4">
    <source>
        <dbReference type="ARBA" id="ARBA00023136"/>
    </source>
</evidence>
<dbReference type="InterPro" id="IPR036259">
    <property type="entry name" value="MFS_trans_sf"/>
</dbReference>
<dbReference type="PANTHER" id="PTHR48022:SF21">
    <property type="entry name" value="QUINATE TRANSPORTER, PUTATIVE (AFU_ORTHOLOGUE AFUA_6G06960)-RELATED"/>
    <property type="match status" value="1"/>
</dbReference>
<organism evidence="7 8">
    <name type="scientific">Bionectria ochroleuca</name>
    <name type="common">Gliocladium roseum</name>
    <dbReference type="NCBI Taxonomy" id="29856"/>
    <lineage>
        <taxon>Eukaryota</taxon>
        <taxon>Fungi</taxon>
        <taxon>Dikarya</taxon>
        <taxon>Ascomycota</taxon>
        <taxon>Pezizomycotina</taxon>
        <taxon>Sordariomycetes</taxon>
        <taxon>Hypocreomycetidae</taxon>
        <taxon>Hypocreales</taxon>
        <taxon>Bionectriaceae</taxon>
        <taxon>Clonostachys</taxon>
    </lineage>
</organism>
<sequence>MTEPNQPLTSSTSSVEMEAKNFDIGEYVAKYLGDGSAESIKNTANHCTVLDEISLMEGHGGWGFRDGFLEYAIHRNFAFAESEEKMDLLQQLAVILVDECDDETDELLCLSRRTKLSTILGHQYTQSGEREHLINALSEIDQAVWLSPQAQKTLETPAGGVMVLDSPDPVLFGPATVLFALNTLATRLDEYFQITGALNALDRCVSIREALAGLDLEPAEECQEAQIELLINAADSLHRRHEQSEEASDYLGRAYNYAQEAVLLSENGQHELSMALAQSSLADVLGRRALDTNSMDDLKEAIRLSRSVWPSLSQDPSRLMENGVNLTLRILQRYDMMRESQVNIDEQSLLREIDEAITIADSTLRSMPDDHPIRPHLDNLLGHCHYARYLATRVEERDPTVALGHLWTALNSNRYTSLFRRIQAGRQIVRICCDASLWSAAYEAAIATVALIPKLSPRAIQVSDKQRILSADDIVGFGAEAVALAIEAGKGGYAALSLVESARGSLAASIANLRVDILALSATHPELAQQFTEAREELQQPSSPSSSLANENFDKLLEKIRALEGFGGFCQPLSEEDMREAASCGPIVVLSASEYGGTRAILVRSQGIDVMQFPLLTPHELETKSHDMQSPEFLRWLWLELVRPILKVLEYKAQPQEVQHRIWWIPIGVFSGIPLHAAGDHSPGSTENVMDWVVSSYSLSIKAILNARRAPVDPHTLVATKGKALLVGMTQTPKQSLLSAVAEEMVTADRLLRDIGLDCTLLQNTHAQKKTVLEHLQTSQVFHFAGHGVERSNNPLKSALLLQDWDNDPMSVGDVMDLDLHRKSPFLAYLSACATGQISMSKFRDESIHLISAYQLAGFRHVIGTLYKVNDTASLAMATATYRNLQSGGITDESVAQSLHQAAKQLRHMGRDRASNRALAGGRDIVPDEDVVLEGEDNWIPFLEHEQALVGGTSTKALVEELVTIPSNRKRAFIIVMVMIWQQFTGVSGVKYCAPQIFANLGMTGTEASLFATGIYDILKVTGVAIFLIFVADTLDRRTSLIWTGSLQAIFIFIIGIYTRVEPPIVGKAMSPLGYVAIVCIYLWGGFY</sequence>
<evidence type="ECO:0000259" key="6">
    <source>
        <dbReference type="Pfam" id="PF12770"/>
    </source>
</evidence>
<feature type="transmembrane region" description="Helical" evidence="5">
    <location>
        <begin position="1065"/>
        <end position="1085"/>
    </location>
</feature>
<evidence type="ECO:0000256" key="1">
    <source>
        <dbReference type="ARBA" id="ARBA00004141"/>
    </source>
</evidence>
<dbReference type="Pfam" id="PF12770">
    <property type="entry name" value="CHAT"/>
    <property type="match status" value="1"/>
</dbReference>
<comment type="caution">
    <text evidence="7">The sequence shown here is derived from an EMBL/GenBank/DDBJ whole genome shotgun (WGS) entry which is preliminary data.</text>
</comment>
<dbReference type="InterPro" id="IPR005828">
    <property type="entry name" value="MFS_sugar_transport-like"/>
</dbReference>
<reference evidence="7 8" key="1">
    <citation type="submission" date="2019-06" db="EMBL/GenBank/DDBJ databases">
        <authorList>
            <person name="Broberg M."/>
        </authorList>
    </citation>
    <scope>NUCLEOTIDE SEQUENCE [LARGE SCALE GENOMIC DNA]</scope>
</reference>
<accession>A0ABY6UK34</accession>
<feature type="domain" description="CHAT" evidence="6">
    <location>
        <begin position="632"/>
        <end position="912"/>
    </location>
</feature>
<evidence type="ECO:0000313" key="8">
    <source>
        <dbReference type="Proteomes" id="UP000766486"/>
    </source>
</evidence>
<gene>
    <name evidence="7" type="ORF">CLO192961_LOCUS280825</name>
</gene>
<evidence type="ECO:0000256" key="2">
    <source>
        <dbReference type="ARBA" id="ARBA00022692"/>
    </source>
</evidence>
<dbReference type="SUPFAM" id="SSF103473">
    <property type="entry name" value="MFS general substrate transporter"/>
    <property type="match status" value="1"/>
</dbReference>